<proteinExistence type="predicted"/>
<reference evidence="1" key="1">
    <citation type="journal article" date="2014" name="Front. Microbiol.">
        <title>High frequency of phylogenetically diverse reductive dehalogenase-homologous genes in deep subseafloor sedimentary metagenomes.</title>
        <authorList>
            <person name="Kawai M."/>
            <person name="Futagami T."/>
            <person name="Toyoda A."/>
            <person name="Takaki Y."/>
            <person name="Nishi S."/>
            <person name="Hori S."/>
            <person name="Arai W."/>
            <person name="Tsubouchi T."/>
            <person name="Morono Y."/>
            <person name="Uchiyama I."/>
            <person name="Ito T."/>
            <person name="Fujiyama A."/>
            <person name="Inagaki F."/>
            <person name="Takami H."/>
        </authorList>
    </citation>
    <scope>NUCLEOTIDE SEQUENCE</scope>
    <source>
        <strain evidence="1">Expedition CK06-06</strain>
    </source>
</reference>
<evidence type="ECO:0000313" key="1">
    <source>
        <dbReference type="EMBL" id="GAI92839.1"/>
    </source>
</evidence>
<dbReference type="AlphaFoldDB" id="X1UKF0"/>
<organism evidence="1">
    <name type="scientific">marine sediment metagenome</name>
    <dbReference type="NCBI Taxonomy" id="412755"/>
    <lineage>
        <taxon>unclassified sequences</taxon>
        <taxon>metagenomes</taxon>
        <taxon>ecological metagenomes</taxon>
    </lineage>
</organism>
<sequence length="57" mass="6558">MSNCPHCGHRHCAEFIRDTEEGELVTCGGCGQDYVIRSKEEIELLELRMKFGIEEEE</sequence>
<dbReference type="Gene3D" id="2.20.28.160">
    <property type="match status" value="1"/>
</dbReference>
<name>X1UKF0_9ZZZZ</name>
<comment type="caution">
    <text evidence="1">The sequence shown here is derived from an EMBL/GenBank/DDBJ whole genome shotgun (WGS) entry which is preliminary data.</text>
</comment>
<dbReference type="EMBL" id="BARW01020543">
    <property type="protein sequence ID" value="GAI92839.1"/>
    <property type="molecule type" value="Genomic_DNA"/>
</dbReference>
<gene>
    <name evidence="1" type="ORF">S12H4_34684</name>
</gene>
<protein>
    <submittedName>
        <fullName evidence="1">Uncharacterized protein</fullName>
    </submittedName>
</protein>
<accession>X1UKF0</accession>